<accession>A0AAN8NJ48</accession>
<evidence type="ECO:0000313" key="3">
    <source>
        <dbReference type="Proteomes" id="UP001372834"/>
    </source>
</evidence>
<sequence>MKDVRLETNFLYHLGFLSSPSMMQQFGRGRSFSVSARYTQEVVKTRTKAMEREKKEECQKQGHAEAQAYIISKKYTDRVRYKNRSCQARTYYTRETRSEQKHSLANNVPAKEVKAEERNEKV</sequence>
<feature type="region of interest" description="Disordered" evidence="1">
    <location>
        <begin position="92"/>
        <end position="122"/>
    </location>
</feature>
<proteinExistence type="predicted"/>
<feature type="compositionally biased region" description="Basic and acidic residues" evidence="1">
    <location>
        <begin position="111"/>
        <end position="122"/>
    </location>
</feature>
<evidence type="ECO:0000313" key="2">
    <source>
        <dbReference type="EMBL" id="KAK6617738.1"/>
    </source>
</evidence>
<dbReference type="Proteomes" id="UP001372834">
    <property type="component" value="Unassembled WGS sequence"/>
</dbReference>
<reference evidence="2 3" key="1">
    <citation type="submission" date="2023-10" db="EMBL/GenBank/DDBJ databases">
        <title>Genomes of two closely related lineages of the louse Polyplax serrata with different host specificities.</title>
        <authorList>
            <person name="Martinu J."/>
            <person name="Tarabai H."/>
            <person name="Stefka J."/>
            <person name="Hypsa V."/>
        </authorList>
    </citation>
    <scope>NUCLEOTIDE SEQUENCE [LARGE SCALE GENOMIC DNA]</scope>
    <source>
        <strain evidence="2">HR10_N</strain>
    </source>
</reference>
<protein>
    <submittedName>
        <fullName evidence="2">Uncharacterized protein</fullName>
    </submittedName>
</protein>
<name>A0AAN8NJ48_POLSC</name>
<evidence type="ECO:0000256" key="1">
    <source>
        <dbReference type="SAM" id="MobiDB-lite"/>
    </source>
</evidence>
<gene>
    <name evidence="2" type="ORF">RUM43_013966</name>
</gene>
<organism evidence="2 3">
    <name type="scientific">Polyplax serrata</name>
    <name type="common">Common mouse louse</name>
    <dbReference type="NCBI Taxonomy" id="468196"/>
    <lineage>
        <taxon>Eukaryota</taxon>
        <taxon>Metazoa</taxon>
        <taxon>Ecdysozoa</taxon>
        <taxon>Arthropoda</taxon>
        <taxon>Hexapoda</taxon>
        <taxon>Insecta</taxon>
        <taxon>Pterygota</taxon>
        <taxon>Neoptera</taxon>
        <taxon>Paraneoptera</taxon>
        <taxon>Psocodea</taxon>
        <taxon>Troctomorpha</taxon>
        <taxon>Phthiraptera</taxon>
        <taxon>Anoplura</taxon>
        <taxon>Polyplacidae</taxon>
        <taxon>Polyplax</taxon>
    </lineage>
</organism>
<comment type="caution">
    <text evidence="2">The sequence shown here is derived from an EMBL/GenBank/DDBJ whole genome shotgun (WGS) entry which is preliminary data.</text>
</comment>
<dbReference type="EMBL" id="JAWJWE010000043">
    <property type="protein sequence ID" value="KAK6617738.1"/>
    <property type="molecule type" value="Genomic_DNA"/>
</dbReference>
<feature type="compositionally biased region" description="Basic and acidic residues" evidence="1">
    <location>
        <begin position="92"/>
        <end position="102"/>
    </location>
</feature>
<dbReference type="AlphaFoldDB" id="A0AAN8NJ48"/>